<reference evidence="4 5" key="1">
    <citation type="journal article" date="2019" name="Int. J. Syst. Evol. Microbiol.">
        <title>The Global Catalogue of Microorganisms (GCM) 10K type strain sequencing project: providing services to taxonomists for standard genome sequencing and annotation.</title>
        <authorList>
            <consortium name="The Broad Institute Genomics Platform"/>
            <consortium name="The Broad Institute Genome Sequencing Center for Infectious Disease"/>
            <person name="Wu L."/>
            <person name="Ma J."/>
        </authorList>
    </citation>
    <scope>NUCLEOTIDE SEQUENCE [LARGE SCALE GENOMIC DNA]</scope>
    <source>
        <strain evidence="4 5">JCM 15478</strain>
    </source>
</reference>
<dbReference type="Proteomes" id="UP001500016">
    <property type="component" value="Unassembled WGS sequence"/>
</dbReference>
<evidence type="ECO:0000313" key="4">
    <source>
        <dbReference type="EMBL" id="GAA2100050.1"/>
    </source>
</evidence>
<feature type="chain" id="PRO_5045705153" description="PLD phosphodiesterase domain-containing protein" evidence="2">
    <location>
        <begin position="34"/>
        <end position="431"/>
    </location>
</feature>
<name>A0ABN2WW26_9ACTN</name>
<dbReference type="PROSITE" id="PS50035">
    <property type="entry name" value="PLD"/>
    <property type="match status" value="1"/>
</dbReference>
<proteinExistence type="predicted"/>
<accession>A0ABN2WW26</accession>
<gene>
    <name evidence="4" type="ORF">GCM10009801_72240</name>
</gene>
<evidence type="ECO:0000256" key="2">
    <source>
        <dbReference type="SAM" id="SignalP"/>
    </source>
</evidence>
<comment type="caution">
    <text evidence="4">The sequence shown here is derived from an EMBL/GenBank/DDBJ whole genome shotgun (WGS) entry which is preliminary data.</text>
</comment>
<dbReference type="Pfam" id="PF13091">
    <property type="entry name" value="PLDc_2"/>
    <property type="match status" value="2"/>
</dbReference>
<sequence length="431" mass="46187">MASHRPAASVPSALLAVLCLLALALTVSGPAQARTEPAAGPAAGAAAGTAPGPAAPEPVVGGPVFNDPAALSGGTGPSPRQAAVMDQLIGLAERVPAGGEIELVMFEFEEGARSTAVLDTLLAAHRRGVHVKVILDASSGDVLAKLKKAFDTGSDRASWAVACPAGRGCIARNYLHTKFALFSSVVTGGQEHRNVVFQTSSNLKDWYLYNSYNDAFTFADARVYADYRKYFGDLRAMKQDPDYFWTGPTGSAYRAMFYPREQTDAKDPIANVLKLVKCAYEDEDGVTRQTDVRIALTAFTKHRAATARQLRALRDQGCWIDIVHPGPAGGTAIEPEIMKLLNPAGREPIQLTPCRYDPGNGQRISTHTKVMMIDGSYNGDLTPRVYTGSANFTHLENADDSAVRITGRAVHDAYRSWFWKTRDACRAGAGG</sequence>
<feature type="compositionally biased region" description="Low complexity" evidence="1">
    <location>
        <begin position="35"/>
        <end position="63"/>
    </location>
</feature>
<dbReference type="Gene3D" id="3.30.870.10">
    <property type="entry name" value="Endonuclease Chain A"/>
    <property type="match status" value="2"/>
</dbReference>
<evidence type="ECO:0000256" key="1">
    <source>
        <dbReference type="SAM" id="MobiDB-lite"/>
    </source>
</evidence>
<feature type="signal peptide" evidence="2">
    <location>
        <begin position="1"/>
        <end position="33"/>
    </location>
</feature>
<protein>
    <recommendedName>
        <fullName evidence="3">PLD phosphodiesterase domain-containing protein</fullName>
    </recommendedName>
</protein>
<dbReference type="InterPro" id="IPR001736">
    <property type="entry name" value="PLipase_D/transphosphatidylase"/>
</dbReference>
<feature type="domain" description="PLD phosphodiesterase" evidence="3">
    <location>
        <begin position="362"/>
        <end position="396"/>
    </location>
</feature>
<organism evidence="4 5">
    <name type="scientific">Streptomyces albiaxialis</name>
    <dbReference type="NCBI Taxonomy" id="329523"/>
    <lineage>
        <taxon>Bacteria</taxon>
        <taxon>Bacillati</taxon>
        <taxon>Actinomycetota</taxon>
        <taxon>Actinomycetes</taxon>
        <taxon>Kitasatosporales</taxon>
        <taxon>Streptomycetaceae</taxon>
        <taxon>Streptomyces</taxon>
    </lineage>
</organism>
<evidence type="ECO:0000259" key="3">
    <source>
        <dbReference type="PROSITE" id="PS50035"/>
    </source>
</evidence>
<dbReference type="SUPFAM" id="SSF56024">
    <property type="entry name" value="Phospholipase D/nuclease"/>
    <property type="match status" value="2"/>
</dbReference>
<evidence type="ECO:0000313" key="5">
    <source>
        <dbReference type="Proteomes" id="UP001500016"/>
    </source>
</evidence>
<dbReference type="EMBL" id="BAAAPE010000022">
    <property type="protein sequence ID" value="GAA2100050.1"/>
    <property type="molecule type" value="Genomic_DNA"/>
</dbReference>
<keyword evidence="5" id="KW-1185">Reference proteome</keyword>
<dbReference type="RefSeq" id="WP_344534369.1">
    <property type="nucleotide sequence ID" value="NZ_BAAAPE010000022.1"/>
</dbReference>
<keyword evidence="2" id="KW-0732">Signal</keyword>
<feature type="region of interest" description="Disordered" evidence="1">
    <location>
        <begin position="34"/>
        <end position="78"/>
    </location>
</feature>
<dbReference type="InterPro" id="IPR025202">
    <property type="entry name" value="PLD-like_dom"/>
</dbReference>